<evidence type="ECO:0000256" key="1">
    <source>
        <dbReference type="ARBA" id="ARBA00023054"/>
    </source>
</evidence>
<evidence type="ECO:0000256" key="4">
    <source>
        <dbReference type="SAM" id="MobiDB-lite"/>
    </source>
</evidence>
<evidence type="ECO:0000256" key="2">
    <source>
        <dbReference type="ARBA" id="ARBA00023172"/>
    </source>
</evidence>
<organism evidence="6">
    <name type="scientific">hydrothermal vent metagenome</name>
    <dbReference type="NCBI Taxonomy" id="652676"/>
    <lineage>
        <taxon>unclassified sequences</taxon>
        <taxon>metagenomes</taxon>
        <taxon>ecological metagenomes</taxon>
    </lineage>
</organism>
<keyword evidence="5" id="KW-1133">Transmembrane helix</keyword>
<feature type="region of interest" description="Disordered" evidence="4">
    <location>
        <begin position="423"/>
        <end position="465"/>
    </location>
</feature>
<dbReference type="EMBL" id="UOEO01000005">
    <property type="protein sequence ID" value="VAW14150.1"/>
    <property type="molecule type" value="Genomic_DNA"/>
</dbReference>
<evidence type="ECO:0000256" key="3">
    <source>
        <dbReference type="SAM" id="Coils"/>
    </source>
</evidence>
<evidence type="ECO:0000256" key="5">
    <source>
        <dbReference type="SAM" id="Phobius"/>
    </source>
</evidence>
<protein>
    <submittedName>
        <fullName evidence="6">DNA recombination protein RmuC</fullName>
    </submittedName>
</protein>
<dbReference type="InterPro" id="IPR003798">
    <property type="entry name" value="DNA_recombination_RmuC"/>
</dbReference>
<sequence>MDNIIFFVGGYGITFGLAILLAAISVALALIALVFVVVRNGGQRVEEAAQVASESLRINFTQQIADKDARLRDMEMETARLRRENSSLGAQVASLRVQMQEQEKQNQYVRSQMADQFKLLAGDVLKSHGETFSKQNRQQVEDLLKPLNEKIIQFQTGLARDRAELGERIRVLSEDSLRMSTEANNLTRALKGSSQAQGAWGEMILSSILERSGLREGEQFLTQQSHAGQDGSRIRTDVEVLFPNKDRLVVDSKVSLLAFEAMTNASDDDERARHLKDHIASLKSHIKTLGSKDYQIHTKSGLDFVMMFVPIEAAFSVALKEQSDLIDYAIGQNVYIATPTTLMVALRTVSNVWDIEKRHQNAEKIAERAGELFNKVTGFLGNMDRLGKNLGAAQRSFDDAKGQLVSGRGSVVRQIEMLEKLGAKTARKIPPGWQDDQDNSDDDREASAVPDQLTSPDPDVNGNED</sequence>
<gene>
    <name evidence="6" type="ORF">MNBD_ALPHA12-18</name>
</gene>
<feature type="compositionally biased region" description="Acidic residues" evidence="4">
    <location>
        <begin position="435"/>
        <end position="444"/>
    </location>
</feature>
<dbReference type="PANTHER" id="PTHR30563">
    <property type="entry name" value="DNA RECOMBINATION PROTEIN RMUC"/>
    <property type="match status" value="1"/>
</dbReference>
<accession>A0A3B0TB83</accession>
<proteinExistence type="predicted"/>
<keyword evidence="2" id="KW-0233">DNA recombination</keyword>
<feature type="coiled-coil region" evidence="3">
    <location>
        <begin position="64"/>
        <end position="105"/>
    </location>
</feature>
<name>A0A3B0TB83_9ZZZZ</name>
<keyword evidence="5" id="KW-0812">Transmembrane</keyword>
<feature type="transmembrane region" description="Helical" evidence="5">
    <location>
        <begin position="12"/>
        <end position="38"/>
    </location>
</feature>
<dbReference type="PANTHER" id="PTHR30563:SF0">
    <property type="entry name" value="DNA RECOMBINATION PROTEIN RMUC"/>
    <property type="match status" value="1"/>
</dbReference>
<keyword evidence="1 3" id="KW-0175">Coiled coil</keyword>
<reference evidence="6" key="1">
    <citation type="submission" date="2018-06" db="EMBL/GenBank/DDBJ databases">
        <authorList>
            <person name="Zhirakovskaya E."/>
        </authorList>
    </citation>
    <scope>NUCLEOTIDE SEQUENCE</scope>
</reference>
<dbReference type="GO" id="GO:0006310">
    <property type="term" value="P:DNA recombination"/>
    <property type="evidence" value="ECO:0007669"/>
    <property type="project" value="UniProtKB-KW"/>
</dbReference>
<dbReference type="Pfam" id="PF02646">
    <property type="entry name" value="RmuC"/>
    <property type="match status" value="1"/>
</dbReference>
<evidence type="ECO:0000313" key="6">
    <source>
        <dbReference type="EMBL" id="VAW14150.1"/>
    </source>
</evidence>
<dbReference type="AlphaFoldDB" id="A0A3B0TB83"/>
<keyword evidence="5" id="KW-0472">Membrane</keyword>